<keyword evidence="2" id="KW-1185">Reference proteome</keyword>
<name>A0A1H7DY34_9RHOB</name>
<dbReference type="PANTHER" id="PTHR12526">
    <property type="entry name" value="GLYCOSYLTRANSFERASE"/>
    <property type="match status" value="1"/>
</dbReference>
<protein>
    <submittedName>
        <fullName evidence="1">Glycosyltransferase involved in cell wall bisynthesis</fullName>
    </submittedName>
</protein>
<organism evidence="1 2">
    <name type="scientific">Cribrihabitans marinus</name>
    <dbReference type="NCBI Taxonomy" id="1227549"/>
    <lineage>
        <taxon>Bacteria</taxon>
        <taxon>Pseudomonadati</taxon>
        <taxon>Pseudomonadota</taxon>
        <taxon>Alphaproteobacteria</taxon>
        <taxon>Rhodobacterales</taxon>
        <taxon>Paracoccaceae</taxon>
        <taxon>Cribrihabitans</taxon>
    </lineage>
</organism>
<dbReference type="CDD" id="cd03801">
    <property type="entry name" value="GT4_PimA-like"/>
    <property type="match status" value="1"/>
</dbReference>
<dbReference type="AlphaFoldDB" id="A0A1H7DY34"/>
<sequence length="713" mass="80184">MSDAALRAAMAEAFDAEFYGDRYADVTRAGADPLEHYLAYGWQENRNPFRELDGAYYRKKYLGDAPPDMSPLAHYVLEGRALGLPLNREEELRRFGDRDWSALVLQFLQASGMDLDHVDGSLFHRFVLPLFSAGAYRQRKGIIATLSDNQLLAQYLAFDFPQGAPPGPLFDSEWYSLQAQKAGLPPIDGRRGLFLHWLEHGVASRIAPNALFDEATYLARNPDVAEQFEGWAFEHFLICGLSEERRFSPLVYLEPNRTRALSPDGKSLNETFLTWAAGRPAGADGFAGMAAFLKSDRITDILHRATILEPKIGRSSGGRFQLLPPWQDADYADFRAIRDLIPLRRAKRIILMPFCKMGGADFLAGVLADALPSPDETLVLRTDQSDWVRPDWFPQKVTSIDLSAHLNLLRPDRRRRVLYELIRGLGARHVYNVNSRLGFETFETYGARLARFTRLYAYYFCSDQTPDGCEVGYPVSYFATVLPHLQAALFDNAALPARLTNRFALPAGQVNKLQVLYSPALNTPPETPLVHRQVESKSGRDRPVLLWAGRLDRQKRFDLVVEIARAMPDIEIRCWGRAVLDAPMDDSVELPDNLVLNPAFERFDELPLRNSDGWLYTSAWDGLPNVLIEAGANGLPVVASAVDGIPELLDEDTGWPVTEVGDVQAYVNAIRNMLGDDAERVARAERLYQRVVERHAGELYRARLAELEEVENG</sequence>
<dbReference type="SUPFAM" id="SSF53756">
    <property type="entry name" value="UDP-Glycosyltransferase/glycogen phosphorylase"/>
    <property type="match status" value="1"/>
</dbReference>
<dbReference type="PANTHER" id="PTHR12526:SF637">
    <property type="entry name" value="GLYCOSYLTRANSFERASE EPSF-RELATED"/>
    <property type="match status" value="1"/>
</dbReference>
<proteinExistence type="predicted"/>
<evidence type="ECO:0000313" key="1">
    <source>
        <dbReference type="EMBL" id="SEK06488.1"/>
    </source>
</evidence>
<dbReference type="Gene3D" id="3.40.50.2000">
    <property type="entry name" value="Glycogen Phosphorylase B"/>
    <property type="match status" value="1"/>
</dbReference>
<dbReference type="GO" id="GO:0016740">
    <property type="term" value="F:transferase activity"/>
    <property type="evidence" value="ECO:0007669"/>
    <property type="project" value="UniProtKB-KW"/>
</dbReference>
<dbReference type="Pfam" id="PF13692">
    <property type="entry name" value="Glyco_trans_1_4"/>
    <property type="match status" value="1"/>
</dbReference>
<accession>A0A1H7DY34</accession>
<gene>
    <name evidence="1" type="ORF">SAMN05444007_11629</name>
</gene>
<dbReference type="STRING" id="1227549.SAMN05444007_11629"/>
<dbReference type="EMBL" id="FNYD01000016">
    <property type="protein sequence ID" value="SEK06488.1"/>
    <property type="molecule type" value="Genomic_DNA"/>
</dbReference>
<reference evidence="1 2" key="1">
    <citation type="submission" date="2016-10" db="EMBL/GenBank/DDBJ databases">
        <authorList>
            <person name="de Groot N.N."/>
        </authorList>
    </citation>
    <scope>NUCLEOTIDE SEQUENCE [LARGE SCALE GENOMIC DNA]</scope>
    <source>
        <strain evidence="1 2">DSM 29340</strain>
    </source>
</reference>
<dbReference type="Proteomes" id="UP000199379">
    <property type="component" value="Unassembled WGS sequence"/>
</dbReference>
<evidence type="ECO:0000313" key="2">
    <source>
        <dbReference type="Proteomes" id="UP000199379"/>
    </source>
</evidence>
<keyword evidence="1" id="KW-0808">Transferase</keyword>